<evidence type="ECO:0000313" key="3">
    <source>
        <dbReference type="Proteomes" id="UP001501207"/>
    </source>
</evidence>
<protein>
    <recommendedName>
        <fullName evidence="1">DUF5615 domain-containing protein</fullName>
    </recommendedName>
</protein>
<accession>A0ABP8G605</accession>
<reference evidence="3" key="1">
    <citation type="journal article" date="2019" name="Int. J. Syst. Evol. Microbiol.">
        <title>The Global Catalogue of Microorganisms (GCM) 10K type strain sequencing project: providing services to taxonomists for standard genome sequencing and annotation.</title>
        <authorList>
            <consortium name="The Broad Institute Genomics Platform"/>
            <consortium name="The Broad Institute Genome Sequencing Center for Infectious Disease"/>
            <person name="Wu L."/>
            <person name="Ma J."/>
        </authorList>
    </citation>
    <scope>NUCLEOTIDE SEQUENCE [LARGE SCALE GENOMIC DNA]</scope>
    <source>
        <strain evidence="3">JCM 17664</strain>
    </source>
</reference>
<dbReference type="EMBL" id="BAABFN010000021">
    <property type="protein sequence ID" value="GAA4318071.1"/>
    <property type="molecule type" value="Genomic_DNA"/>
</dbReference>
<dbReference type="InterPro" id="IPR041049">
    <property type="entry name" value="DUF5615"/>
</dbReference>
<comment type="caution">
    <text evidence="2">The sequence shown here is derived from an EMBL/GenBank/DDBJ whole genome shotgun (WGS) entry which is preliminary data.</text>
</comment>
<proteinExistence type="predicted"/>
<gene>
    <name evidence="2" type="ORF">GCM10023143_30530</name>
</gene>
<organism evidence="2 3">
    <name type="scientific">Compostibacter hankyongensis</name>
    <dbReference type="NCBI Taxonomy" id="1007089"/>
    <lineage>
        <taxon>Bacteria</taxon>
        <taxon>Pseudomonadati</taxon>
        <taxon>Bacteroidota</taxon>
        <taxon>Chitinophagia</taxon>
        <taxon>Chitinophagales</taxon>
        <taxon>Chitinophagaceae</taxon>
        <taxon>Compostibacter</taxon>
    </lineage>
</organism>
<dbReference type="Proteomes" id="UP001501207">
    <property type="component" value="Unassembled WGS sequence"/>
</dbReference>
<feature type="domain" description="DUF5615" evidence="1">
    <location>
        <begin position="3"/>
        <end position="50"/>
    </location>
</feature>
<keyword evidence="3" id="KW-1185">Reference proteome</keyword>
<evidence type="ECO:0000259" key="1">
    <source>
        <dbReference type="Pfam" id="PF18480"/>
    </source>
</evidence>
<name>A0ABP8G605_9BACT</name>
<dbReference type="Pfam" id="PF18480">
    <property type="entry name" value="DUF5615"/>
    <property type="match status" value="1"/>
</dbReference>
<sequence>MNKDDDFIRLLELQGRPPQIIWITCGNSSNNRMREILSRHLEVVVELLRKGEPYVEITGE</sequence>
<evidence type="ECO:0000313" key="2">
    <source>
        <dbReference type="EMBL" id="GAA4318071.1"/>
    </source>
</evidence>